<proteinExistence type="predicted"/>
<protein>
    <submittedName>
        <fullName evidence="1">Translocation/assembly module TamB domain-containing protein</fullName>
    </submittedName>
</protein>
<evidence type="ECO:0000313" key="1">
    <source>
        <dbReference type="EMBL" id="WAJ27684.1"/>
    </source>
</evidence>
<keyword evidence="2" id="KW-1185">Reference proteome</keyword>
<dbReference type="Proteomes" id="UP001163223">
    <property type="component" value="Chromosome"/>
</dbReference>
<dbReference type="EMBL" id="CP113520">
    <property type="protein sequence ID" value="WAJ27684.1"/>
    <property type="molecule type" value="Genomic_DNA"/>
</dbReference>
<sequence length="2184" mass="216692">MTRILPFVAGLLAFLAAGLVGPAPARAQDFVASQIENLISTDTLKVEIEGLSGALSGNVRIERLTASDPQGVFLTAEGLALDWSPFSLVRSNVNVENLSVTRIVLDRLPTGQPEAQDTEGGGFSLPNITADIRRIAIQEFVLGEAVAGQAARLSAGASLTLGDDPVNLAVSAAVTRLDQPGDIRLNLAFAPAEDRLTVDIQASEPAGGLVANLLQIPDRPPVNLTITGGGPLSDFTANGQLTVGAEQAAMLTARVTGTDAGRRVAASLQVEAERYVPASLAPYVAGGTSLDVDVLLREDGTYLIDGATLASDAASIRASGTVDLAGAANDVTLSVGVPQGRALDLTFGDTQIRLAELEATLQGALSNAALSLRGTLPVAGFGAYVGQGVTANIGSPGFNLRGLTGPLSVTATAGSFSAPSGVSERFLDGEIRLIANGALTEDGLQLNPSKLTTGTAELNASGTAALNFAIFDFALQTNFDTSALSAALVPLAGTRTTLSGNVSKTLDETLSLANLALSGGGLSISGDARLANETVSAAITGALSETGAVDSSLSGAAQFRLTAEGPVAAPAVDLELSSAGLTFGGRELSNLQASLRGTFGTENPSGTVDISGTLDGAPLTGNARFETLPSGERRLSDLAVRQGPNSITGDIVIGENAVPTGTLTVAVEDIGPLASLAGRDATGDVNGTIVLDATPDDLPLATVDLTARRIALAGTSLTGADVDLAVQDYLGQPFADGTIRAETLDAGGIAVRSLALDLAREGDFTALRATAEANAVPVTLAGRARFASDATTIELRELTAAVEGAPVALAQAGNVVIANGTTTISPIRLSIGEGSASVEGTAGAQLNLTAALDAVPLSVAAPFAPGIDPAGTLTGNAAVTGQASNPTATFEVTGSDLSAAPLRAAGVETADLAADGRYAGGTLDLRSATIDLGEGSLRASGTAGETFDLTVEAAEIPVALANGFVSGLDASGTLSGNATVTGSRTEPAATFTVTGRDITAREIASADIAPLSLDLSGRYAGGSATIERGNVVVGNGRLDLAGTIGEALDVQVTATDLPVGLANGFVDGLGARGTVSGTASASGSLQRPNATFDLSGEGLTTAAIAASGIEPFDLVADGAYAEDTATIREARIAVGSGDLAASGTVGAGAIDLDVAARALPLGLFNDLAGGLALEGTLSGTANASGTTQAPVVALDVTGDGITTAEIRRSGIAPIALRLAGRFADNVATIETAVVNVGEGSITASGTAGETLDLSLALNQLPVGLANGFVEGLNASGTLSGTATATGPRADPQARFDLSGSGITAEAIAAGGIPPLSLDVSGAYAGGTATIETARVDVGTGSLTATGTVGQSLDLDVALDQIPVGLANGFVSGLRAEGTISGTAQATGTAAAPQARFDLSGSGITTAEIARSGLQPLAFDLEGSYADNLATIAQGSVRVGGGTLDLTGTVGDELNVRAQLNALPVGIANGFVPNLGASGTVSGTAEATGALADPQARFALQGRGITARQVASSGVQPLSFDLDGTYAGGTLTLGQANVAVGGGSLTATGSVGQALNLDVDITRLPVGLANGFVDGLGARGTLSGTARARGSLAQPDASFDVSVSDISTAQTRSAGAPAINGTAAGSYAGSTLTLTQAQIGVGGGTITASGTAGSTLALDVRISALPLSLAAAAAPDLSPQGTLNGTVQVRGTASNPAVDYDLAASGASIAPARAAGVSALGITARGRFENDVVTTDANLSGSGIALALAGSVNIAAGPSFDLRANGTAPLALANAVLAEGGRSVQGIVSLDLAVTGTAAAPNVTGTITTGGARFVDTGINLAINDISARIALAGQTARIETLTGSFGGGGTVTVGGTVGLTGGFPADLQIRVAEGRYNDGEIVSITLDADLTVTGDLTGSPVLAGTVNARQINVIVPERLPTSLARIDLEYRNAPAALLRQQQEIQPPDAGGGSTSGGLVLDLTFNAPNRVFVRGRGLDVELGGSIRIAGPVSAPQVVGAFDLQRGRFAILSRRLDFERGSLTFTGNLVPTLDLLATSNTGDVTVNIAVTGPANDPSFTFSSDPPLPEDEVLARLIFGQGTTDLSPLQIAQLAEAAATLAGVGGSSGLLENLRAQLGVDDLDIRTTEDGQTAVGVGQYLNDNTYLGVDSTGRVSLDLKLGSGVTARGSVNAQGGGEVGVFYEGEF</sequence>
<reference evidence="1" key="1">
    <citation type="submission" date="2022-11" db="EMBL/GenBank/DDBJ databases">
        <title>beta-Carotene-producing bacterium, Jeongeuplla avenae sp. nov., alleviates the salt stress of Arabidopsis seedlings.</title>
        <authorList>
            <person name="Jiang L."/>
            <person name="Lee J."/>
        </authorList>
    </citation>
    <scope>NUCLEOTIDE SEQUENCE</scope>
    <source>
        <strain evidence="1">DY_R2A_6</strain>
    </source>
</reference>
<evidence type="ECO:0000313" key="2">
    <source>
        <dbReference type="Proteomes" id="UP001163223"/>
    </source>
</evidence>
<gene>
    <name evidence="1" type="ORF">OXU80_23040</name>
</gene>
<organism evidence="1 2">
    <name type="scientific">Antarcticirhabdus aurantiaca</name>
    <dbReference type="NCBI Taxonomy" id="2606717"/>
    <lineage>
        <taxon>Bacteria</taxon>
        <taxon>Pseudomonadati</taxon>
        <taxon>Pseudomonadota</taxon>
        <taxon>Alphaproteobacteria</taxon>
        <taxon>Hyphomicrobiales</taxon>
        <taxon>Aurantimonadaceae</taxon>
        <taxon>Antarcticirhabdus</taxon>
    </lineage>
</organism>
<name>A0ACD4NLI3_9HYPH</name>
<accession>A0ACD4NLI3</accession>